<organism evidence="1 2">
    <name type="scientific">Lactuca sativa</name>
    <name type="common">Garden lettuce</name>
    <dbReference type="NCBI Taxonomy" id="4236"/>
    <lineage>
        <taxon>Eukaryota</taxon>
        <taxon>Viridiplantae</taxon>
        <taxon>Streptophyta</taxon>
        <taxon>Embryophyta</taxon>
        <taxon>Tracheophyta</taxon>
        <taxon>Spermatophyta</taxon>
        <taxon>Magnoliopsida</taxon>
        <taxon>eudicotyledons</taxon>
        <taxon>Gunneridae</taxon>
        <taxon>Pentapetalae</taxon>
        <taxon>asterids</taxon>
        <taxon>campanulids</taxon>
        <taxon>Asterales</taxon>
        <taxon>Asteraceae</taxon>
        <taxon>Cichorioideae</taxon>
        <taxon>Cichorieae</taxon>
        <taxon>Lactucinae</taxon>
        <taxon>Lactuca</taxon>
    </lineage>
</organism>
<sequence length="90" mass="10482">MHDPEMDCKYFAWVDPALPNQWYKDMLFDFYHHGNGLKYNGFEDFMEEYVEEHVAEVVGELVAQGVPMARQDGLVSSFEITIDQCNLSNK</sequence>
<proteinExistence type="predicted"/>
<evidence type="ECO:0000313" key="2">
    <source>
        <dbReference type="Proteomes" id="UP000235145"/>
    </source>
</evidence>
<dbReference type="Proteomes" id="UP000235145">
    <property type="component" value="Unassembled WGS sequence"/>
</dbReference>
<keyword evidence="2" id="KW-1185">Reference proteome</keyword>
<reference evidence="1 2" key="1">
    <citation type="journal article" date="2017" name="Nat. Commun.">
        <title>Genome assembly with in vitro proximity ligation data and whole-genome triplication in lettuce.</title>
        <authorList>
            <person name="Reyes-Chin-Wo S."/>
            <person name="Wang Z."/>
            <person name="Yang X."/>
            <person name="Kozik A."/>
            <person name="Arikit S."/>
            <person name="Song C."/>
            <person name="Xia L."/>
            <person name="Froenicke L."/>
            <person name="Lavelle D.O."/>
            <person name="Truco M.J."/>
            <person name="Xia R."/>
            <person name="Zhu S."/>
            <person name="Xu C."/>
            <person name="Xu H."/>
            <person name="Xu X."/>
            <person name="Cox K."/>
            <person name="Korf I."/>
            <person name="Meyers B.C."/>
            <person name="Michelmore R.W."/>
        </authorList>
    </citation>
    <scope>NUCLEOTIDE SEQUENCE [LARGE SCALE GENOMIC DNA]</scope>
    <source>
        <strain evidence="2">cv. Salinas</strain>
        <tissue evidence="1">Seedlings</tissue>
    </source>
</reference>
<evidence type="ECO:0000313" key="1">
    <source>
        <dbReference type="EMBL" id="KAJ0208424.1"/>
    </source>
</evidence>
<accession>A0A9R1VN93</accession>
<protein>
    <submittedName>
        <fullName evidence="1">Uncharacterized protein</fullName>
    </submittedName>
</protein>
<dbReference type="AlphaFoldDB" id="A0A9R1VN93"/>
<name>A0A9R1VN93_LACSA</name>
<gene>
    <name evidence="1" type="ORF">LSAT_V11C500288780</name>
</gene>
<comment type="caution">
    <text evidence="1">The sequence shown here is derived from an EMBL/GenBank/DDBJ whole genome shotgun (WGS) entry which is preliminary data.</text>
</comment>
<dbReference type="EMBL" id="NBSK02000005">
    <property type="protein sequence ID" value="KAJ0208424.1"/>
    <property type="molecule type" value="Genomic_DNA"/>
</dbReference>